<feature type="transmembrane region" description="Helical" evidence="1">
    <location>
        <begin position="110"/>
        <end position="130"/>
    </location>
</feature>
<feature type="transmembrane region" description="Helical" evidence="1">
    <location>
        <begin position="81"/>
        <end position="101"/>
    </location>
</feature>
<keyword evidence="4" id="KW-1185">Reference proteome</keyword>
<dbReference type="PANTHER" id="PTHR45138">
    <property type="entry name" value="REGULATORY COMPONENTS OF SENSORY TRANSDUCTION SYSTEM"/>
    <property type="match status" value="1"/>
</dbReference>
<protein>
    <submittedName>
        <fullName evidence="3">Diguanylate cyclase (GGDEF)-like protein</fullName>
    </submittedName>
</protein>
<organism evidence="3 4">
    <name type="scientific">Sedimentibacter acidaminivorans</name>
    <dbReference type="NCBI Taxonomy" id="913099"/>
    <lineage>
        <taxon>Bacteria</taxon>
        <taxon>Bacillati</taxon>
        <taxon>Bacillota</taxon>
        <taxon>Tissierellia</taxon>
        <taxon>Sedimentibacter</taxon>
    </lineage>
</organism>
<dbReference type="PANTHER" id="PTHR45138:SF9">
    <property type="entry name" value="DIGUANYLATE CYCLASE DGCM-RELATED"/>
    <property type="match status" value="1"/>
</dbReference>
<name>A0ABS4GAR9_9FIRM</name>
<dbReference type="SMART" id="SM00267">
    <property type="entry name" value="GGDEF"/>
    <property type="match status" value="1"/>
</dbReference>
<dbReference type="SUPFAM" id="SSF55073">
    <property type="entry name" value="Nucleotide cyclase"/>
    <property type="match status" value="1"/>
</dbReference>
<feature type="transmembrane region" description="Helical" evidence="1">
    <location>
        <begin position="56"/>
        <end position="75"/>
    </location>
</feature>
<keyword evidence="1" id="KW-1133">Transmembrane helix</keyword>
<dbReference type="PROSITE" id="PS50887">
    <property type="entry name" value="GGDEF"/>
    <property type="match status" value="1"/>
</dbReference>
<evidence type="ECO:0000259" key="2">
    <source>
        <dbReference type="PROSITE" id="PS50887"/>
    </source>
</evidence>
<dbReference type="InterPro" id="IPR050469">
    <property type="entry name" value="Diguanylate_Cyclase"/>
</dbReference>
<gene>
    <name evidence="3" type="ORF">J2Z76_000636</name>
</gene>
<dbReference type="NCBIfam" id="TIGR00254">
    <property type="entry name" value="GGDEF"/>
    <property type="match status" value="1"/>
</dbReference>
<keyword evidence="1" id="KW-0812">Transmembrane</keyword>
<evidence type="ECO:0000313" key="4">
    <source>
        <dbReference type="Proteomes" id="UP001519342"/>
    </source>
</evidence>
<dbReference type="EMBL" id="JAGGKS010000001">
    <property type="protein sequence ID" value="MBP1924783.1"/>
    <property type="molecule type" value="Genomic_DNA"/>
</dbReference>
<comment type="caution">
    <text evidence="3">The sequence shown here is derived from an EMBL/GenBank/DDBJ whole genome shotgun (WGS) entry which is preliminary data.</text>
</comment>
<proteinExistence type="predicted"/>
<feature type="transmembrane region" description="Helical" evidence="1">
    <location>
        <begin position="150"/>
        <end position="171"/>
    </location>
</feature>
<dbReference type="Gene3D" id="3.30.70.270">
    <property type="match status" value="1"/>
</dbReference>
<accession>A0ABS4GAR9</accession>
<evidence type="ECO:0000256" key="1">
    <source>
        <dbReference type="SAM" id="Phobius"/>
    </source>
</evidence>
<keyword evidence="1" id="KW-0472">Membrane</keyword>
<dbReference type="InterPro" id="IPR043128">
    <property type="entry name" value="Rev_trsase/Diguanyl_cyclase"/>
</dbReference>
<evidence type="ECO:0000313" key="3">
    <source>
        <dbReference type="EMBL" id="MBP1924783.1"/>
    </source>
</evidence>
<reference evidence="3 4" key="1">
    <citation type="submission" date="2021-03" db="EMBL/GenBank/DDBJ databases">
        <title>Genomic Encyclopedia of Type Strains, Phase IV (KMG-IV): sequencing the most valuable type-strain genomes for metagenomic binning, comparative biology and taxonomic classification.</title>
        <authorList>
            <person name="Goeker M."/>
        </authorList>
    </citation>
    <scope>NUCLEOTIDE SEQUENCE [LARGE SCALE GENOMIC DNA]</scope>
    <source>
        <strain evidence="3 4">DSM 24004</strain>
    </source>
</reference>
<dbReference type="Proteomes" id="UP001519342">
    <property type="component" value="Unassembled WGS sequence"/>
</dbReference>
<sequence length="357" mass="41258">MDFIFQSIGLTLASLQSVLSPIYSVIIANSFMYVGAILLLFGVGKFMNIKIQNVHYIFSSILFICLYSIFTLFYPNTRIRLIVFTIMILPVFTHTICIILFKADRKHRRFAVHVTIAHALLVLIHGSRAYIGLSNFRLFDYSYLHQSESIFIMISLLLMVYLTFSITQMIYMKLLHQLDQSIDYTKDLLVKTQHLANTDNLTKIYNRGKIEDTLKEQMNIYEIYDRLFSVLMVDIDHFKRFNDQYGHDFGDQVIIEVSRLLQQNLRATDSIGRWGGEEFLIVLRDSNLQIAQSVGQKLINIIGAKTLEYGEIKENMTISIGCSEMKESYTMSKLIKSADIALYEAKQNGRNRIEINS</sequence>
<dbReference type="InterPro" id="IPR000160">
    <property type="entry name" value="GGDEF_dom"/>
</dbReference>
<dbReference type="CDD" id="cd01949">
    <property type="entry name" value="GGDEF"/>
    <property type="match status" value="1"/>
</dbReference>
<dbReference type="InterPro" id="IPR029787">
    <property type="entry name" value="Nucleotide_cyclase"/>
</dbReference>
<feature type="transmembrane region" description="Helical" evidence="1">
    <location>
        <begin position="22"/>
        <end position="44"/>
    </location>
</feature>
<dbReference type="Pfam" id="PF00990">
    <property type="entry name" value="GGDEF"/>
    <property type="match status" value="1"/>
</dbReference>
<feature type="domain" description="GGDEF" evidence="2">
    <location>
        <begin position="226"/>
        <end position="357"/>
    </location>
</feature>
<dbReference type="RefSeq" id="WP_209510516.1">
    <property type="nucleotide sequence ID" value="NZ_JAGGKS010000001.1"/>
</dbReference>